<gene>
    <name evidence="3" type="ORF">AMK68_03285</name>
</gene>
<dbReference type="EMBL" id="LIZY01000066">
    <property type="protein sequence ID" value="KPJ63733.1"/>
    <property type="molecule type" value="Genomic_DNA"/>
</dbReference>
<dbReference type="AlphaFoldDB" id="A0A0S7XMM9"/>
<comment type="caution">
    <text evidence="3">The sequence shown here is derived from an EMBL/GenBank/DDBJ whole genome shotgun (WGS) entry which is preliminary data.</text>
</comment>
<sequence>MRRWVVVSLLVMLLAACGRAGGDGMFVLPSERLGLFTEQTQLAVVEVKPDETVAVDLFISLLDSSNQPHEVPFLLPLQAMPGEFRVHELTLAEFERTHIDALNDVLDRSARAEEAARNGPLRLFAGSSLLSGPCATVVGGGTLLLMGAHAGESARGLAGPAAGVASVSPALTVATEHARADVYRALEEDELATLAKLPDLPEIIAKALKGYVGRPFALVRLRTQPAPKPAPGQPGIAPQQHPGVRFHFTQEMRAVSIGHDYDYPLGTGQAWQHPIPLTRVYVTAPDDLPLDVIFPRYTYHPASGDSYQRHPRRRKGAANGRQVYVASYESANPDRDVTIRLDPPEWGPSRWIVQQSQRRIIVWSAWIGFPILGLFAWLVAFFAVIGRDRYANEIGLLRALWKSWLMAQAVLLVPLAVAMLVVLTLPTLAFWSAVSYLGAVVWVVIAVALTLTAMKFVAPDRRGFVWRSLGASVVAAVIYGPMGYALLQVLTS</sequence>
<evidence type="ECO:0000256" key="2">
    <source>
        <dbReference type="SAM" id="SignalP"/>
    </source>
</evidence>
<accession>A0A0S7XMM9</accession>
<keyword evidence="1" id="KW-0812">Transmembrane</keyword>
<feature type="transmembrane region" description="Helical" evidence="1">
    <location>
        <begin position="429"/>
        <end position="452"/>
    </location>
</feature>
<dbReference type="Proteomes" id="UP000052020">
    <property type="component" value="Unassembled WGS sequence"/>
</dbReference>
<feature type="transmembrane region" description="Helical" evidence="1">
    <location>
        <begin position="464"/>
        <end position="487"/>
    </location>
</feature>
<feature type="transmembrane region" description="Helical" evidence="1">
    <location>
        <begin position="360"/>
        <end position="384"/>
    </location>
</feature>
<organism evidence="3 4">
    <name type="scientific">candidate division KD3-62 bacterium DG_56</name>
    <dbReference type="NCBI Taxonomy" id="1704032"/>
    <lineage>
        <taxon>Bacteria</taxon>
        <taxon>candidate division KD3-62</taxon>
    </lineage>
</organism>
<keyword evidence="2" id="KW-0732">Signal</keyword>
<evidence type="ECO:0008006" key="5">
    <source>
        <dbReference type="Google" id="ProtNLM"/>
    </source>
</evidence>
<protein>
    <recommendedName>
        <fullName evidence="5">DUF2330 domain-containing protein</fullName>
    </recommendedName>
</protein>
<keyword evidence="1" id="KW-1133">Transmembrane helix</keyword>
<proteinExistence type="predicted"/>
<feature type="signal peptide" evidence="2">
    <location>
        <begin position="1"/>
        <end position="20"/>
    </location>
</feature>
<evidence type="ECO:0000313" key="3">
    <source>
        <dbReference type="EMBL" id="KPJ63733.1"/>
    </source>
</evidence>
<dbReference type="PROSITE" id="PS51257">
    <property type="entry name" value="PROKAR_LIPOPROTEIN"/>
    <property type="match status" value="1"/>
</dbReference>
<feature type="chain" id="PRO_5006640141" description="DUF2330 domain-containing protein" evidence="2">
    <location>
        <begin position="21"/>
        <end position="492"/>
    </location>
</feature>
<evidence type="ECO:0000313" key="4">
    <source>
        <dbReference type="Proteomes" id="UP000052020"/>
    </source>
</evidence>
<keyword evidence="1" id="KW-0472">Membrane</keyword>
<reference evidence="3 4" key="1">
    <citation type="journal article" date="2015" name="Microbiome">
        <title>Genomic resolution of linkages in carbon, nitrogen, and sulfur cycling among widespread estuary sediment bacteria.</title>
        <authorList>
            <person name="Baker B.J."/>
            <person name="Lazar C.S."/>
            <person name="Teske A.P."/>
            <person name="Dick G.J."/>
        </authorList>
    </citation>
    <scope>NUCLEOTIDE SEQUENCE [LARGE SCALE GENOMIC DNA]</scope>
    <source>
        <strain evidence="3">DG_56</strain>
    </source>
</reference>
<evidence type="ECO:0000256" key="1">
    <source>
        <dbReference type="SAM" id="Phobius"/>
    </source>
</evidence>
<feature type="transmembrane region" description="Helical" evidence="1">
    <location>
        <begin position="404"/>
        <end position="423"/>
    </location>
</feature>
<name>A0A0S7XMM9_9BACT</name>